<organism evidence="1 2">
    <name type="scientific">Castor canadensis</name>
    <name type="common">American beaver</name>
    <dbReference type="NCBI Taxonomy" id="51338"/>
    <lineage>
        <taxon>Eukaryota</taxon>
        <taxon>Metazoa</taxon>
        <taxon>Chordata</taxon>
        <taxon>Craniata</taxon>
        <taxon>Vertebrata</taxon>
        <taxon>Euteleostomi</taxon>
        <taxon>Mammalia</taxon>
        <taxon>Eutheria</taxon>
        <taxon>Euarchontoglires</taxon>
        <taxon>Glires</taxon>
        <taxon>Rodentia</taxon>
        <taxon>Castorimorpha</taxon>
        <taxon>Castoridae</taxon>
        <taxon>Castor</taxon>
    </lineage>
</organism>
<keyword evidence="1" id="KW-1185">Reference proteome</keyword>
<evidence type="ECO:0000313" key="2">
    <source>
        <dbReference type="RefSeq" id="XP_073901155.1"/>
    </source>
</evidence>
<name>A0AC58K8A4_CASCN</name>
<dbReference type="Proteomes" id="UP001732720">
    <property type="component" value="Chromosome 11"/>
</dbReference>
<accession>A0AC58K8A4</accession>
<protein>
    <submittedName>
        <fullName evidence="2">UNC93-like protein MFSD11 isoform X2</fullName>
    </submittedName>
</protein>
<proteinExistence type="predicted"/>
<evidence type="ECO:0000313" key="1">
    <source>
        <dbReference type="Proteomes" id="UP001732720"/>
    </source>
</evidence>
<gene>
    <name evidence="2" type="primary">Mfsd11</name>
</gene>
<dbReference type="RefSeq" id="XP_073901155.1">
    <property type="nucleotide sequence ID" value="XM_074045054.1"/>
</dbReference>
<sequence length="395" mass="43445">MSPESKKLFNIIILGVAFMFMFTAFQTCGNVAQTVIRSLNSTDFHGSGYTSMAIIYGVFSASNLITPSVVAIVGPQLSMFASGLFYSMYIAVFIQPFTWSFYTASVFIGIAAAVLWTAQGNCLTINSDEHTIGRNSGIFWALLQSSLFFGNLYIYFAWQGKTQISESDRRTVFIALTVISLVGTVLFFLIRKPESENVLGEDESSDDQDLEVNESAQNNVTKAVDAFKKSLKLCVTKEMLLLSVTTAYTGLELTFFSGVYGTCIGAINKFGTEEKSLIGLSGIFIGIGAILAKKSPFSAVFCWVWETAASIPSCSASWAFCIRTTAPQPSPSLSLYSPSVQLWHFSTATTFSFTGNSWSWCYSGFLELFHFSLWSGMLLLLWPGALTTEVFDELW</sequence>
<reference evidence="2" key="1">
    <citation type="submission" date="2025-08" db="UniProtKB">
        <authorList>
            <consortium name="RefSeq"/>
        </authorList>
    </citation>
    <scope>IDENTIFICATION</scope>
</reference>